<evidence type="ECO:0000313" key="2">
    <source>
        <dbReference type="EMBL" id="KAF5743644.1"/>
    </source>
</evidence>
<comment type="caution">
    <text evidence="2">The sequence shown here is derived from an EMBL/GenBank/DDBJ whole genome shotgun (WGS) entry which is preliminary data.</text>
</comment>
<keyword evidence="3" id="KW-1185">Reference proteome</keyword>
<reference evidence="2 3" key="1">
    <citation type="journal article" date="2020" name="Nat. Commun.">
        <title>Genome of Tripterygium wilfordii and identification of cytochrome P450 involved in triptolide biosynthesis.</title>
        <authorList>
            <person name="Tu L."/>
            <person name="Su P."/>
            <person name="Zhang Z."/>
            <person name="Gao L."/>
            <person name="Wang J."/>
            <person name="Hu T."/>
            <person name="Zhou J."/>
            <person name="Zhang Y."/>
            <person name="Zhao Y."/>
            <person name="Liu Y."/>
            <person name="Song Y."/>
            <person name="Tong Y."/>
            <person name="Lu Y."/>
            <person name="Yang J."/>
            <person name="Xu C."/>
            <person name="Jia M."/>
            <person name="Peters R.J."/>
            <person name="Huang L."/>
            <person name="Gao W."/>
        </authorList>
    </citation>
    <scope>NUCLEOTIDE SEQUENCE [LARGE SCALE GENOMIC DNA]</scope>
    <source>
        <strain evidence="3">cv. XIE 37</strain>
        <tissue evidence="2">Leaf</tissue>
    </source>
</reference>
<gene>
    <name evidence="2" type="ORF">HS088_TW08G00229</name>
</gene>
<dbReference type="OrthoDB" id="1925512at2759"/>
<accession>A0A7J7DBI0</accession>
<protein>
    <submittedName>
        <fullName evidence="2">Putative JHL07K02.14 protein</fullName>
    </submittedName>
</protein>
<evidence type="ECO:0000256" key="1">
    <source>
        <dbReference type="SAM" id="Coils"/>
    </source>
</evidence>
<dbReference type="EMBL" id="JAAARO010000008">
    <property type="protein sequence ID" value="KAF5743644.1"/>
    <property type="molecule type" value="Genomic_DNA"/>
</dbReference>
<dbReference type="FunCoup" id="A0A7J7DBI0">
    <property type="interactions" value="24"/>
</dbReference>
<sequence length="425" mass="48006">MTNRRRRSQIPVAPSPSTAGIRIMLTTLVSRHEEMKFAFRRLNSQIKTGLLEAEEVFTSLAIPLMKLVGLKTEEMADEGRFTTIIIDNDHPCGNGMNQDVTGSPMASSVASGRHHNSHITGFEAERYATKATMAGKELMDKQQTQFIQLIQLLKQIETQVNFRNDDILQTLANHQNSLQKLFQRAIRFICTFHGQNRDAFLITLKLLQAVFDNVGAVLSTVEDGVGNLMQDLAEKMCNPMTAYVKGLKDDIKRGTCARLLVTVKEMEGAIQNGRIELEATRKKAAIAEEEKMKALCKFRETEERLTRTKEHCGFLIRAKQEPIEPLVPHEYLGMEEDQAKVDKLMKRKRKIRTPESPMGPNELLYYKTNNKQHRPSEARALISHGPVTRSYSRGLVPQTPYLNARIPLGSSPTVAIQHLSRRITS</sequence>
<keyword evidence="1" id="KW-0175">Coiled coil</keyword>
<organism evidence="2 3">
    <name type="scientific">Tripterygium wilfordii</name>
    <name type="common">Thunder God vine</name>
    <dbReference type="NCBI Taxonomy" id="458696"/>
    <lineage>
        <taxon>Eukaryota</taxon>
        <taxon>Viridiplantae</taxon>
        <taxon>Streptophyta</taxon>
        <taxon>Embryophyta</taxon>
        <taxon>Tracheophyta</taxon>
        <taxon>Spermatophyta</taxon>
        <taxon>Magnoliopsida</taxon>
        <taxon>eudicotyledons</taxon>
        <taxon>Gunneridae</taxon>
        <taxon>Pentapetalae</taxon>
        <taxon>rosids</taxon>
        <taxon>fabids</taxon>
        <taxon>Celastrales</taxon>
        <taxon>Celastraceae</taxon>
        <taxon>Tripterygium</taxon>
    </lineage>
</organism>
<evidence type="ECO:0000313" key="3">
    <source>
        <dbReference type="Proteomes" id="UP000593562"/>
    </source>
</evidence>
<dbReference type="AlphaFoldDB" id="A0A7J7DBI0"/>
<dbReference type="InParanoid" id="A0A7J7DBI0"/>
<dbReference type="Proteomes" id="UP000593562">
    <property type="component" value="Unassembled WGS sequence"/>
</dbReference>
<proteinExistence type="predicted"/>
<name>A0A7J7DBI0_TRIWF</name>
<feature type="coiled-coil region" evidence="1">
    <location>
        <begin position="263"/>
        <end position="304"/>
    </location>
</feature>